<reference evidence="3 4" key="1">
    <citation type="journal article" date="2016" name="Nat. Commun.">
        <title>Ectomycorrhizal ecology is imprinted in the genome of the dominant symbiotic fungus Cenococcum geophilum.</title>
        <authorList>
            <consortium name="DOE Joint Genome Institute"/>
            <person name="Peter M."/>
            <person name="Kohler A."/>
            <person name="Ohm R.A."/>
            <person name="Kuo A."/>
            <person name="Krutzmann J."/>
            <person name="Morin E."/>
            <person name="Arend M."/>
            <person name="Barry K.W."/>
            <person name="Binder M."/>
            <person name="Choi C."/>
            <person name="Clum A."/>
            <person name="Copeland A."/>
            <person name="Grisel N."/>
            <person name="Haridas S."/>
            <person name="Kipfer T."/>
            <person name="LaButti K."/>
            <person name="Lindquist E."/>
            <person name="Lipzen A."/>
            <person name="Maire R."/>
            <person name="Meier B."/>
            <person name="Mihaltcheva S."/>
            <person name="Molinier V."/>
            <person name="Murat C."/>
            <person name="Poggeler S."/>
            <person name="Quandt C.A."/>
            <person name="Sperisen C."/>
            <person name="Tritt A."/>
            <person name="Tisserant E."/>
            <person name="Crous P.W."/>
            <person name="Henrissat B."/>
            <person name="Nehls U."/>
            <person name="Egli S."/>
            <person name="Spatafora J.W."/>
            <person name="Grigoriev I.V."/>
            <person name="Martin F.M."/>
        </authorList>
    </citation>
    <scope>NUCLEOTIDE SEQUENCE [LARGE SCALE GENOMIC DNA]</scope>
    <source>
        <strain evidence="3 4">CBS 207.34</strain>
    </source>
</reference>
<dbReference type="EMBL" id="KV749948">
    <property type="protein sequence ID" value="OCL06967.1"/>
    <property type="molecule type" value="Genomic_DNA"/>
</dbReference>
<dbReference type="InterPro" id="IPR027417">
    <property type="entry name" value="P-loop_NTPase"/>
</dbReference>
<dbReference type="Proteomes" id="UP000250140">
    <property type="component" value="Unassembled WGS sequence"/>
</dbReference>
<protein>
    <recommendedName>
        <fullName evidence="2">Nephrocystin 3-like N-terminal domain-containing protein</fullName>
    </recommendedName>
</protein>
<keyword evidence="4" id="KW-1185">Reference proteome</keyword>
<dbReference type="OrthoDB" id="5418336at2759"/>
<evidence type="ECO:0000313" key="3">
    <source>
        <dbReference type="EMBL" id="OCL06967.1"/>
    </source>
</evidence>
<proteinExistence type="predicted"/>
<evidence type="ECO:0000256" key="1">
    <source>
        <dbReference type="ARBA" id="ARBA00022737"/>
    </source>
</evidence>
<name>A0A8E2EXZ2_9PEZI</name>
<evidence type="ECO:0000313" key="4">
    <source>
        <dbReference type="Proteomes" id="UP000250140"/>
    </source>
</evidence>
<dbReference type="PANTHER" id="PTHR10039:SF14">
    <property type="entry name" value="NACHT DOMAIN-CONTAINING PROTEIN"/>
    <property type="match status" value="1"/>
</dbReference>
<dbReference type="AlphaFoldDB" id="A0A8E2EXZ2"/>
<organism evidence="3 4">
    <name type="scientific">Glonium stellatum</name>
    <dbReference type="NCBI Taxonomy" id="574774"/>
    <lineage>
        <taxon>Eukaryota</taxon>
        <taxon>Fungi</taxon>
        <taxon>Dikarya</taxon>
        <taxon>Ascomycota</taxon>
        <taxon>Pezizomycotina</taxon>
        <taxon>Dothideomycetes</taxon>
        <taxon>Pleosporomycetidae</taxon>
        <taxon>Gloniales</taxon>
        <taxon>Gloniaceae</taxon>
        <taxon>Glonium</taxon>
    </lineage>
</organism>
<evidence type="ECO:0000259" key="2">
    <source>
        <dbReference type="Pfam" id="PF24883"/>
    </source>
</evidence>
<dbReference type="InterPro" id="IPR056884">
    <property type="entry name" value="NPHP3-like_N"/>
</dbReference>
<sequence>MSSTAEFRGPVNGQNAIAGAQAGTIGVHFDHSGDTTKDTQTYDEARACRDALFLTNPYIDREEFISTKGKRITGPGKGKTMLSIFLTEELERKFQQRKNVELLFYFCSHQDERRNTATAIFRGLIYQIITKRPNLIKHVLPYVKSQKEGQKESQKKAQYSLSSFEVLWIIFRNIVQDTEPSTIFCVVDGIDECDKGSIRVLTEKLVDLLPSESPVNQ</sequence>
<feature type="domain" description="Nephrocystin 3-like N-terminal" evidence="2">
    <location>
        <begin position="74"/>
        <end position="209"/>
    </location>
</feature>
<dbReference type="PANTHER" id="PTHR10039">
    <property type="entry name" value="AMELOGENIN"/>
    <property type="match status" value="1"/>
</dbReference>
<dbReference type="Pfam" id="PF24883">
    <property type="entry name" value="NPHP3_N"/>
    <property type="match status" value="1"/>
</dbReference>
<accession>A0A8E2EXZ2</accession>
<keyword evidence="1" id="KW-0677">Repeat</keyword>
<gene>
    <name evidence="3" type="ORF">AOQ84DRAFT_378130</name>
</gene>
<dbReference type="Gene3D" id="3.40.50.300">
    <property type="entry name" value="P-loop containing nucleotide triphosphate hydrolases"/>
    <property type="match status" value="1"/>
</dbReference>